<evidence type="ECO:0000313" key="2">
    <source>
        <dbReference type="Proteomes" id="UP000054166"/>
    </source>
</evidence>
<dbReference type="AlphaFoldDB" id="A0A0C3FZU5"/>
<dbReference type="Proteomes" id="UP000054166">
    <property type="component" value="Unassembled WGS sequence"/>
</dbReference>
<dbReference type="EMBL" id="KN832989">
    <property type="protein sequence ID" value="KIM83746.1"/>
    <property type="molecule type" value="Genomic_DNA"/>
</dbReference>
<dbReference type="HOGENOM" id="CLU_2171982_0_0_1"/>
<gene>
    <name evidence="1" type="ORF">PILCRDRAFT_818784</name>
</gene>
<protein>
    <submittedName>
        <fullName evidence="1">Uncharacterized protein</fullName>
    </submittedName>
</protein>
<sequence>MQMNAMRAHPFRPTLLHRCLSKHRAFLLHSKGMIIHIRPPAHTTSQSSCVGSSSGSCYKLFLSSFNVTTIDTPTCYSSIRLVNDPGLILTGTHSPNDSFKFNSKKQNSFL</sequence>
<reference evidence="2" key="2">
    <citation type="submission" date="2015-01" db="EMBL/GenBank/DDBJ databases">
        <title>Evolutionary Origins and Diversification of the Mycorrhizal Mutualists.</title>
        <authorList>
            <consortium name="DOE Joint Genome Institute"/>
            <consortium name="Mycorrhizal Genomics Consortium"/>
            <person name="Kohler A."/>
            <person name="Kuo A."/>
            <person name="Nagy L.G."/>
            <person name="Floudas D."/>
            <person name="Copeland A."/>
            <person name="Barry K.W."/>
            <person name="Cichocki N."/>
            <person name="Veneault-Fourrey C."/>
            <person name="LaButti K."/>
            <person name="Lindquist E.A."/>
            <person name="Lipzen A."/>
            <person name="Lundell T."/>
            <person name="Morin E."/>
            <person name="Murat C."/>
            <person name="Riley R."/>
            <person name="Ohm R."/>
            <person name="Sun H."/>
            <person name="Tunlid A."/>
            <person name="Henrissat B."/>
            <person name="Grigoriev I.V."/>
            <person name="Hibbett D.S."/>
            <person name="Martin F."/>
        </authorList>
    </citation>
    <scope>NUCLEOTIDE SEQUENCE [LARGE SCALE GENOMIC DNA]</scope>
    <source>
        <strain evidence="2">F 1598</strain>
    </source>
</reference>
<dbReference type="InParanoid" id="A0A0C3FZU5"/>
<reference evidence="1 2" key="1">
    <citation type="submission" date="2014-04" db="EMBL/GenBank/DDBJ databases">
        <authorList>
            <consortium name="DOE Joint Genome Institute"/>
            <person name="Kuo A."/>
            <person name="Tarkka M."/>
            <person name="Buscot F."/>
            <person name="Kohler A."/>
            <person name="Nagy L.G."/>
            <person name="Floudas D."/>
            <person name="Copeland A."/>
            <person name="Barry K.W."/>
            <person name="Cichocki N."/>
            <person name="Veneault-Fourrey C."/>
            <person name="LaButti K."/>
            <person name="Lindquist E.A."/>
            <person name="Lipzen A."/>
            <person name="Lundell T."/>
            <person name="Morin E."/>
            <person name="Murat C."/>
            <person name="Sun H."/>
            <person name="Tunlid A."/>
            <person name="Henrissat B."/>
            <person name="Grigoriev I.V."/>
            <person name="Hibbett D.S."/>
            <person name="Martin F."/>
            <person name="Nordberg H.P."/>
            <person name="Cantor M.N."/>
            <person name="Hua S.X."/>
        </authorList>
    </citation>
    <scope>NUCLEOTIDE SEQUENCE [LARGE SCALE GENOMIC DNA]</scope>
    <source>
        <strain evidence="1 2">F 1598</strain>
    </source>
</reference>
<evidence type="ECO:0000313" key="1">
    <source>
        <dbReference type="EMBL" id="KIM83746.1"/>
    </source>
</evidence>
<accession>A0A0C3FZU5</accession>
<keyword evidence="2" id="KW-1185">Reference proteome</keyword>
<organism evidence="1 2">
    <name type="scientific">Piloderma croceum (strain F 1598)</name>
    <dbReference type="NCBI Taxonomy" id="765440"/>
    <lineage>
        <taxon>Eukaryota</taxon>
        <taxon>Fungi</taxon>
        <taxon>Dikarya</taxon>
        <taxon>Basidiomycota</taxon>
        <taxon>Agaricomycotina</taxon>
        <taxon>Agaricomycetes</taxon>
        <taxon>Agaricomycetidae</taxon>
        <taxon>Atheliales</taxon>
        <taxon>Atheliaceae</taxon>
        <taxon>Piloderma</taxon>
    </lineage>
</organism>
<name>A0A0C3FZU5_PILCF</name>
<proteinExistence type="predicted"/>